<sequence length="463" mass="50092">MNSKPIAAAALERVDDNLLKAANAKYQWHPMVHPKRLEQDPPLIIARGRGAVVEDLDGKSYVDGVAGLWCVNVGHGRKEVIDAIQAQLAQIAYFSPFDGTTTPPSILLSQKLIEMTQPEDMARVLFSNGGSDAVETAMKLSRQYWRLKGQPQRVKFISLMNAYHGTHIGGVSMNGIPSFRANYEPLLPNCYQVECPWIYRNPWTNDPKELARICADALAREIEFQGPDTVAAFFAEPIQGAGGVIVPPETYWPLVREVCDRYGVLLVADEVVTGFGRSGAMFGSRGWGVKPDIMCLAKGLSSGYVPLGATLFNKRVVSAWDDDATFTGAIMHGYTYTGHAVACAAALACLEIVEREDLPGRAAAMGARLLDGLKPLEQSSAVVGNVRGKGLMIAIDLVADKETREPIDPGEGLAYRLADAARAHGAIVRPVGTKLILSPPLVISEEQVDVIANALKEAFRVAV</sequence>
<dbReference type="InterPro" id="IPR015424">
    <property type="entry name" value="PyrdxlP-dep_Trfase"/>
</dbReference>
<dbReference type="PANTHER" id="PTHR43094:SF1">
    <property type="entry name" value="AMINOTRANSFERASE CLASS-III"/>
    <property type="match status" value="1"/>
</dbReference>
<dbReference type="InterPro" id="IPR049704">
    <property type="entry name" value="Aminotrans_3_PPA_site"/>
</dbReference>
<dbReference type="PIRSF" id="PIRSF000521">
    <property type="entry name" value="Transaminase_4ab_Lys_Orn"/>
    <property type="match status" value="1"/>
</dbReference>
<proteinExistence type="inferred from homology"/>
<evidence type="ECO:0000256" key="1">
    <source>
        <dbReference type="ARBA" id="ARBA00001933"/>
    </source>
</evidence>
<dbReference type="FunFam" id="3.40.640.10:FF:000014">
    <property type="entry name" value="Adenosylmethionine-8-amino-7-oxononanoate aminotransferase, probable"/>
    <property type="match status" value="1"/>
</dbReference>
<dbReference type="Gene3D" id="3.90.1150.10">
    <property type="entry name" value="Aspartate Aminotransferase, domain 1"/>
    <property type="match status" value="1"/>
</dbReference>
<dbReference type="PANTHER" id="PTHR43094">
    <property type="entry name" value="AMINOTRANSFERASE"/>
    <property type="match status" value="1"/>
</dbReference>
<dbReference type="AlphaFoldDB" id="A0A9X1DFG8"/>
<reference evidence="7" key="1">
    <citation type="submission" date="2021-05" db="EMBL/GenBank/DDBJ databases">
        <title>Genome of Sphingobium sp. strain.</title>
        <authorList>
            <person name="Fan R."/>
        </authorList>
    </citation>
    <scope>NUCLEOTIDE SEQUENCE</scope>
    <source>
        <strain evidence="7">H33</strain>
    </source>
</reference>
<evidence type="ECO:0000256" key="4">
    <source>
        <dbReference type="ARBA" id="ARBA00022679"/>
    </source>
</evidence>
<dbReference type="CDD" id="cd00610">
    <property type="entry name" value="OAT_like"/>
    <property type="match status" value="1"/>
</dbReference>
<dbReference type="Proteomes" id="UP001138757">
    <property type="component" value="Unassembled WGS sequence"/>
</dbReference>
<dbReference type="NCBIfam" id="NF005683">
    <property type="entry name" value="PRK07481.1"/>
    <property type="match status" value="1"/>
</dbReference>
<dbReference type="RefSeq" id="WP_214625519.1">
    <property type="nucleotide sequence ID" value="NZ_JAHGAW010000016.1"/>
</dbReference>
<dbReference type="InterPro" id="IPR015421">
    <property type="entry name" value="PyrdxlP-dep_Trfase_major"/>
</dbReference>
<evidence type="ECO:0000313" key="8">
    <source>
        <dbReference type="Proteomes" id="UP001138757"/>
    </source>
</evidence>
<keyword evidence="5 6" id="KW-0663">Pyridoxal phosphate</keyword>
<dbReference type="PROSITE" id="PS00600">
    <property type="entry name" value="AA_TRANSFER_CLASS_3"/>
    <property type="match status" value="1"/>
</dbReference>
<gene>
    <name evidence="7" type="ORF">KK488_20130</name>
</gene>
<accession>A0A9X1DFG8</accession>
<comment type="cofactor">
    <cofactor evidence="1">
        <name>pyridoxal 5'-phosphate</name>
        <dbReference type="ChEBI" id="CHEBI:597326"/>
    </cofactor>
</comment>
<name>A0A9X1DFG8_9SPHN</name>
<evidence type="ECO:0000256" key="5">
    <source>
        <dbReference type="ARBA" id="ARBA00022898"/>
    </source>
</evidence>
<evidence type="ECO:0000313" key="7">
    <source>
        <dbReference type="EMBL" id="MBT2189265.1"/>
    </source>
</evidence>
<comment type="similarity">
    <text evidence="2 6">Belongs to the class-III pyridoxal-phosphate-dependent aminotransferase family.</text>
</comment>
<dbReference type="EMBL" id="JAHGAW010000016">
    <property type="protein sequence ID" value="MBT2189265.1"/>
    <property type="molecule type" value="Genomic_DNA"/>
</dbReference>
<dbReference type="SUPFAM" id="SSF53383">
    <property type="entry name" value="PLP-dependent transferases"/>
    <property type="match status" value="1"/>
</dbReference>
<evidence type="ECO:0000256" key="3">
    <source>
        <dbReference type="ARBA" id="ARBA00022576"/>
    </source>
</evidence>
<dbReference type="InterPro" id="IPR005814">
    <property type="entry name" value="Aminotrans_3"/>
</dbReference>
<dbReference type="GO" id="GO:0030170">
    <property type="term" value="F:pyridoxal phosphate binding"/>
    <property type="evidence" value="ECO:0007669"/>
    <property type="project" value="InterPro"/>
</dbReference>
<dbReference type="GO" id="GO:0008483">
    <property type="term" value="F:transaminase activity"/>
    <property type="evidence" value="ECO:0007669"/>
    <property type="project" value="UniProtKB-KW"/>
</dbReference>
<evidence type="ECO:0000256" key="2">
    <source>
        <dbReference type="ARBA" id="ARBA00008954"/>
    </source>
</evidence>
<keyword evidence="8" id="KW-1185">Reference proteome</keyword>
<keyword evidence="4" id="KW-0808">Transferase</keyword>
<keyword evidence="3 7" id="KW-0032">Aminotransferase</keyword>
<comment type="caution">
    <text evidence="7">The sequence shown here is derived from an EMBL/GenBank/DDBJ whole genome shotgun (WGS) entry which is preliminary data.</text>
</comment>
<evidence type="ECO:0000256" key="6">
    <source>
        <dbReference type="RuleBase" id="RU003560"/>
    </source>
</evidence>
<dbReference type="InterPro" id="IPR015422">
    <property type="entry name" value="PyrdxlP-dep_Trfase_small"/>
</dbReference>
<dbReference type="Gene3D" id="3.40.640.10">
    <property type="entry name" value="Type I PLP-dependent aspartate aminotransferase-like (Major domain)"/>
    <property type="match status" value="1"/>
</dbReference>
<organism evidence="7 8">
    <name type="scientific">Sphingobium nicotianae</name>
    <dbReference type="NCBI Taxonomy" id="2782607"/>
    <lineage>
        <taxon>Bacteria</taxon>
        <taxon>Pseudomonadati</taxon>
        <taxon>Pseudomonadota</taxon>
        <taxon>Alphaproteobacteria</taxon>
        <taxon>Sphingomonadales</taxon>
        <taxon>Sphingomonadaceae</taxon>
        <taxon>Sphingobium</taxon>
    </lineage>
</organism>
<protein>
    <submittedName>
        <fullName evidence="7">Aminotransferase class III-fold pyridoxal phosphate-dependent enzyme</fullName>
    </submittedName>
</protein>
<dbReference type="Pfam" id="PF00202">
    <property type="entry name" value="Aminotran_3"/>
    <property type="match status" value="1"/>
</dbReference>